<proteinExistence type="predicted"/>
<keyword evidence="4" id="KW-1185">Reference proteome</keyword>
<evidence type="ECO:0000256" key="2">
    <source>
        <dbReference type="SAM" id="SignalP"/>
    </source>
</evidence>
<dbReference type="EMBL" id="BAABJW010000005">
    <property type="protein sequence ID" value="GAA4817511.1"/>
    <property type="molecule type" value="Genomic_DNA"/>
</dbReference>
<dbReference type="Proteomes" id="UP001501433">
    <property type="component" value="Unassembled WGS sequence"/>
</dbReference>
<sequence>MSFKNLFLCFSLIGLIYSCSSDSNDDLSPTPNPDPNPNPSGKVTYNGNIKSIMSSFCTSCHGSPTSNGAPMSLTTYAQVVNAVQNRSLIARINSTSNPMPVGGLMSQTNRDLVQQWVTDGLLEN</sequence>
<evidence type="ECO:0000313" key="4">
    <source>
        <dbReference type="Proteomes" id="UP001501433"/>
    </source>
</evidence>
<organism evidence="3 4">
    <name type="scientific">Litoribaculum gwangyangense</name>
    <dbReference type="NCBI Taxonomy" id="1130722"/>
    <lineage>
        <taxon>Bacteria</taxon>
        <taxon>Pseudomonadati</taxon>
        <taxon>Bacteroidota</taxon>
        <taxon>Flavobacteriia</taxon>
        <taxon>Flavobacteriales</taxon>
        <taxon>Flavobacteriaceae</taxon>
        <taxon>Litoribaculum</taxon>
    </lineage>
</organism>
<accession>A0ABP9CRX8</accession>
<feature type="region of interest" description="Disordered" evidence="1">
    <location>
        <begin position="22"/>
        <end position="45"/>
    </location>
</feature>
<gene>
    <name evidence="3" type="ORF">GCM10023330_27800</name>
</gene>
<dbReference type="InterPro" id="IPR036909">
    <property type="entry name" value="Cyt_c-like_dom_sf"/>
</dbReference>
<dbReference type="SUPFAM" id="SSF46626">
    <property type="entry name" value="Cytochrome c"/>
    <property type="match status" value="1"/>
</dbReference>
<evidence type="ECO:0008006" key="5">
    <source>
        <dbReference type="Google" id="ProtNLM"/>
    </source>
</evidence>
<name>A0ABP9CRX8_9FLAO</name>
<dbReference type="RefSeq" id="WP_345277858.1">
    <property type="nucleotide sequence ID" value="NZ_BAABJW010000005.1"/>
</dbReference>
<feature type="signal peptide" evidence="2">
    <location>
        <begin position="1"/>
        <end position="23"/>
    </location>
</feature>
<evidence type="ECO:0000256" key="1">
    <source>
        <dbReference type="SAM" id="MobiDB-lite"/>
    </source>
</evidence>
<evidence type="ECO:0000313" key="3">
    <source>
        <dbReference type="EMBL" id="GAA4817511.1"/>
    </source>
</evidence>
<dbReference type="PROSITE" id="PS51257">
    <property type="entry name" value="PROKAR_LIPOPROTEIN"/>
    <property type="match status" value="1"/>
</dbReference>
<comment type="caution">
    <text evidence="3">The sequence shown here is derived from an EMBL/GenBank/DDBJ whole genome shotgun (WGS) entry which is preliminary data.</text>
</comment>
<keyword evidence="2" id="KW-0732">Signal</keyword>
<reference evidence="4" key="1">
    <citation type="journal article" date="2019" name="Int. J. Syst. Evol. Microbiol.">
        <title>The Global Catalogue of Microorganisms (GCM) 10K type strain sequencing project: providing services to taxonomists for standard genome sequencing and annotation.</title>
        <authorList>
            <consortium name="The Broad Institute Genomics Platform"/>
            <consortium name="The Broad Institute Genome Sequencing Center for Infectious Disease"/>
            <person name="Wu L."/>
            <person name="Ma J."/>
        </authorList>
    </citation>
    <scope>NUCLEOTIDE SEQUENCE [LARGE SCALE GENOMIC DNA]</scope>
    <source>
        <strain evidence="4">JCM 18325</strain>
    </source>
</reference>
<protein>
    <recommendedName>
        <fullName evidence="5">Cytochrome c domain-containing protein</fullName>
    </recommendedName>
</protein>
<feature type="chain" id="PRO_5045077956" description="Cytochrome c domain-containing protein" evidence="2">
    <location>
        <begin position="24"/>
        <end position="124"/>
    </location>
</feature>